<reference evidence="2" key="1">
    <citation type="submission" date="2020-08" db="EMBL/GenBank/DDBJ databases">
        <title>Genome sequencing and assembly of the red palm weevil Rhynchophorus ferrugineus.</title>
        <authorList>
            <person name="Dias G.B."/>
            <person name="Bergman C.M."/>
            <person name="Manee M."/>
        </authorList>
    </citation>
    <scope>NUCLEOTIDE SEQUENCE</scope>
    <source>
        <strain evidence="2">AA-2017</strain>
        <tissue evidence="2">Whole larva</tissue>
    </source>
</reference>
<evidence type="ECO:0000313" key="3">
    <source>
        <dbReference type="Proteomes" id="UP000625711"/>
    </source>
</evidence>
<dbReference type="Gene3D" id="3.40.525.10">
    <property type="entry name" value="CRAL-TRIO lipid binding domain"/>
    <property type="match status" value="1"/>
</dbReference>
<proteinExistence type="predicted"/>
<dbReference type="OrthoDB" id="6682367at2759"/>
<dbReference type="Gene3D" id="1.10.8.20">
    <property type="entry name" value="N-terminal domain of phosphatidylinositol transfer protein sec14p"/>
    <property type="match status" value="1"/>
</dbReference>
<dbReference type="PRINTS" id="PR00180">
    <property type="entry name" value="CRETINALDHBP"/>
</dbReference>
<dbReference type="SMART" id="SM00516">
    <property type="entry name" value="SEC14"/>
    <property type="match status" value="1"/>
</dbReference>
<dbReference type="InterPro" id="IPR001251">
    <property type="entry name" value="CRAL-TRIO_dom"/>
</dbReference>
<comment type="caution">
    <text evidence="2">The sequence shown here is derived from an EMBL/GenBank/DDBJ whole genome shotgun (WGS) entry which is preliminary data.</text>
</comment>
<dbReference type="SMART" id="SM01100">
    <property type="entry name" value="CRAL_TRIO_N"/>
    <property type="match status" value="1"/>
</dbReference>
<dbReference type="EMBL" id="JAACXV010000248">
    <property type="protein sequence ID" value="KAF7281274.1"/>
    <property type="molecule type" value="Genomic_DNA"/>
</dbReference>
<dbReference type="PANTHER" id="PTHR10174">
    <property type="entry name" value="ALPHA-TOCOPHEROL TRANSFER PROTEIN-RELATED"/>
    <property type="match status" value="1"/>
</dbReference>
<dbReference type="SUPFAM" id="SSF46938">
    <property type="entry name" value="CRAL/TRIO N-terminal domain"/>
    <property type="match status" value="1"/>
</dbReference>
<dbReference type="Proteomes" id="UP000625711">
    <property type="component" value="Unassembled WGS sequence"/>
</dbReference>
<dbReference type="AlphaFoldDB" id="A0A834II61"/>
<dbReference type="PANTHER" id="PTHR10174:SF224">
    <property type="entry name" value="RETINOL-BINDING PROTEIN PINTA"/>
    <property type="match status" value="1"/>
</dbReference>
<dbReference type="SUPFAM" id="SSF52087">
    <property type="entry name" value="CRAL/TRIO domain"/>
    <property type="match status" value="1"/>
</dbReference>
<dbReference type="GO" id="GO:0016020">
    <property type="term" value="C:membrane"/>
    <property type="evidence" value="ECO:0007669"/>
    <property type="project" value="TreeGrafter"/>
</dbReference>
<dbReference type="InterPro" id="IPR036273">
    <property type="entry name" value="CRAL/TRIO_N_dom_sf"/>
</dbReference>
<accession>A0A834II61</accession>
<evidence type="ECO:0000313" key="2">
    <source>
        <dbReference type="EMBL" id="KAF7281274.1"/>
    </source>
</evidence>
<sequence>MLTDADTVTLDRDVLQYIAEVLKETDQDRERALREIRAWLKEEGSWLNARGESKFILPFLRGCKFDVDKTKKKLTNYYVMRRDRPEWFRNRNPRLQHIQDLIKMGVFLPLKRHHDNKLVVIVRIAAHDPKKYDWNDIFKVGKMILDVVCMEDQRAQIYGVIAIFDLSGLSFGHYRTITPSLMKNAVYAWQNYHIRPKNLEFVSSPIYINVAINLIKSFMTEKMKQRIKVHFGGTEKAQDIVDKDILPVEFGGENETVEELGEYWLEKLLRYEQWFAEDESYVAE</sequence>
<dbReference type="GO" id="GO:1902936">
    <property type="term" value="F:phosphatidylinositol bisphosphate binding"/>
    <property type="evidence" value="ECO:0007669"/>
    <property type="project" value="TreeGrafter"/>
</dbReference>
<feature type="domain" description="CRAL-TRIO" evidence="1">
    <location>
        <begin position="94"/>
        <end position="258"/>
    </location>
</feature>
<dbReference type="PROSITE" id="PS50191">
    <property type="entry name" value="CRAL_TRIO"/>
    <property type="match status" value="1"/>
</dbReference>
<keyword evidence="3" id="KW-1185">Reference proteome</keyword>
<organism evidence="2 3">
    <name type="scientific">Rhynchophorus ferrugineus</name>
    <name type="common">Red palm weevil</name>
    <name type="synonym">Curculio ferrugineus</name>
    <dbReference type="NCBI Taxonomy" id="354439"/>
    <lineage>
        <taxon>Eukaryota</taxon>
        <taxon>Metazoa</taxon>
        <taxon>Ecdysozoa</taxon>
        <taxon>Arthropoda</taxon>
        <taxon>Hexapoda</taxon>
        <taxon>Insecta</taxon>
        <taxon>Pterygota</taxon>
        <taxon>Neoptera</taxon>
        <taxon>Endopterygota</taxon>
        <taxon>Coleoptera</taxon>
        <taxon>Polyphaga</taxon>
        <taxon>Cucujiformia</taxon>
        <taxon>Curculionidae</taxon>
        <taxon>Dryophthorinae</taxon>
        <taxon>Rhynchophorus</taxon>
    </lineage>
</organism>
<dbReference type="Pfam" id="PF00650">
    <property type="entry name" value="CRAL_TRIO"/>
    <property type="match status" value="1"/>
</dbReference>
<protein>
    <recommendedName>
        <fullName evidence="1">CRAL-TRIO domain-containing protein</fullName>
    </recommendedName>
</protein>
<dbReference type="InterPro" id="IPR011074">
    <property type="entry name" value="CRAL/TRIO_N_dom"/>
</dbReference>
<name>A0A834II61_RHYFE</name>
<evidence type="ECO:0000259" key="1">
    <source>
        <dbReference type="PROSITE" id="PS50191"/>
    </source>
</evidence>
<dbReference type="InterPro" id="IPR036865">
    <property type="entry name" value="CRAL-TRIO_dom_sf"/>
</dbReference>
<gene>
    <name evidence="2" type="ORF">GWI33_004895</name>
</gene>
<dbReference type="Gene3D" id="1.20.5.1200">
    <property type="entry name" value="Alpha-tocopherol transfer"/>
    <property type="match status" value="1"/>
</dbReference>
<dbReference type="CDD" id="cd00170">
    <property type="entry name" value="SEC14"/>
    <property type="match status" value="1"/>
</dbReference>